<dbReference type="RefSeq" id="WP_239693456.1">
    <property type="nucleotide sequence ID" value="NZ_JBHSYQ010000003.1"/>
</dbReference>
<reference evidence="3" key="1">
    <citation type="journal article" date="2019" name="Int. J. Syst. Evol. Microbiol.">
        <title>The Global Catalogue of Microorganisms (GCM) 10K type strain sequencing project: providing services to taxonomists for standard genome sequencing and annotation.</title>
        <authorList>
            <consortium name="The Broad Institute Genomics Platform"/>
            <consortium name="The Broad Institute Genome Sequencing Center for Infectious Disease"/>
            <person name="Wu L."/>
            <person name="Ma J."/>
        </authorList>
    </citation>
    <scope>NUCLEOTIDE SEQUENCE [LARGE SCALE GENOMIC DNA]</scope>
    <source>
        <strain evidence="3">CGMCC 4.7393</strain>
    </source>
</reference>
<accession>A0ABW2DNJ0</accession>
<keyword evidence="1" id="KW-0732">Signal</keyword>
<dbReference type="Pfam" id="PF18977">
    <property type="entry name" value="DUF5713"/>
    <property type="match status" value="1"/>
</dbReference>
<feature type="chain" id="PRO_5045418211" evidence="1">
    <location>
        <begin position="22"/>
        <end position="143"/>
    </location>
</feature>
<name>A0ABW2DNJ0_9BACT</name>
<gene>
    <name evidence="2" type="ORF">ACFQHR_09755</name>
</gene>
<evidence type="ECO:0000256" key="1">
    <source>
        <dbReference type="SAM" id="SignalP"/>
    </source>
</evidence>
<evidence type="ECO:0000313" key="3">
    <source>
        <dbReference type="Proteomes" id="UP001596405"/>
    </source>
</evidence>
<proteinExistence type="predicted"/>
<keyword evidence="3" id="KW-1185">Reference proteome</keyword>
<dbReference type="EMBL" id="JBHSYQ010000003">
    <property type="protein sequence ID" value="MFC6997913.1"/>
    <property type="molecule type" value="Genomic_DNA"/>
</dbReference>
<dbReference type="PROSITE" id="PS51257">
    <property type="entry name" value="PROKAR_LIPOPROTEIN"/>
    <property type="match status" value="1"/>
</dbReference>
<dbReference type="InterPro" id="IPR043767">
    <property type="entry name" value="DUF5713"/>
</dbReference>
<protein>
    <submittedName>
        <fullName evidence="2">DUF5713 family protein</fullName>
    </submittedName>
</protein>
<sequence>MKTWAALFLSLFLVACSFTHDKSNVNTTVSPATLNNEEVKKHTFLKEMYADTYFPKPLVDKSKAILLELCSQIESQKPEHLEQLYKLTHAATIKFNDLEDEFFENGSEIETVARESIAADFEFISRSYGFEADTEELIAPRNW</sequence>
<evidence type="ECO:0000313" key="2">
    <source>
        <dbReference type="EMBL" id="MFC6997913.1"/>
    </source>
</evidence>
<feature type="signal peptide" evidence="1">
    <location>
        <begin position="1"/>
        <end position="21"/>
    </location>
</feature>
<comment type="caution">
    <text evidence="2">The sequence shown here is derived from an EMBL/GenBank/DDBJ whole genome shotgun (WGS) entry which is preliminary data.</text>
</comment>
<dbReference type="Proteomes" id="UP001596405">
    <property type="component" value="Unassembled WGS sequence"/>
</dbReference>
<organism evidence="2 3">
    <name type="scientific">Rufibacter roseus</name>
    <dbReference type="NCBI Taxonomy" id="1567108"/>
    <lineage>
        <taxon>Bacteria</taxon>
        <taxon>Pseudomonadati</taxon>
        <taxon>Bacteroidota</taxon>
        <taxon>Cytophagia</taxon>
        <taxon>Cytophagales</taxon>
        <taxon>Hymenobacteraceae</taxon>
        <taxon>Rufibacter</taxon>
    </lineage>
</organism>